<organism evidence="1">
    <name type="scientific">Pararge aegeria</name>
    <name type="common">speckled wood butterfly</name>
    <dbReference type="NCBI Taxonomy" id="116150"/>
    <lineage>
        <taxon>Eukaryota</taxon>
        <taxon>Metazoa</taxon>
        <taxon>Ecdysozoa</taxon>
        <taxon>Arthropoda</taxon>
        <taxon>Hexapoda</taxon>
        <taxon>Insecta</taxon>
        <taxon>Pterygota</taxon>
        <taxon>Neoptera</taxon>
        <taxon>Endopterygota</taxon>
        <taxon>Lepidoptera</taxon>
        <taxon>Glossata</taxon>
        <taxon>Ditrysia</taxon>
        <taxon>Papilionoidea</taxon>
        <taxon>Nymphalidae</taxon>
        <taxon>Satyrinae</taxon>
        <taxon>Satyrini</taxon>
        <taxon>Parargina</taxon>
        <taxon>Pararge</taxon>
    </lineage>
</organism>
<dbReference type="EMBL" id="GAIX01013786">
    <property type="protein sequence ID" value="JAA78774.1"/>
    <property type="molecule type" value="Transcribed_RNA"/>
</dbReference>
<reference evidence="1" key="2">
    <citation type="submission" date="2013-05" db="EMBL/GenBank/DDBJ databases">
        <authorList>
            <person name="Carter J.-M."/>
            <person name="Baker S.C."/>
            <person name="Pink R."/>
            <person name="Carter D.R.F."/>
            <person name="Collins A."/>
            <person name="Tomlin J."/>
            <person name="Gibbs M."/>
            <person name="Breuker C.J."/>
        </authorList>
    </citation>
    <scope>NUCLEOTIDE SEQUENCE</scope>
    <source>
        <tissue evidence="1">Ovary</tissue>
    </source>
</reference>
<protein>
    <submittedName>
        <fullName evidence="1">Uncharacterized protein</fullName>
    </submittedName>
</protein>
<feature type="non-terminal residue" evidence="1">
    <location>
        <position position="1"/>
    </location>
</feature>
<proteinExistence type="predicted"/>
<dbReference type="AlphaFoldDB" id="S4NNW4"/>
<sequence length="77" mass="9700">SIIYRIIYYNSERYIKFLVRYTKLSLWVTWHKHKHFVEKKYLTTVLYCSQHKLLINNTKKIKYTILRQYTHRHLVPK</sequence>
<reference evidence="1" key="1">
    <citation type="journal article" date="2013" name="BMC Genomics">
        <title>Unscrambling butterfly oogenesis.</title>
        <authorList>
            <person name="Carter J.M."/>
            <person name="Baker S.C."/>
            <person name="Pink R."/>
            <person name="Carter D.R."/>
            <person name="Collins A."/>
            <person name="Tomlin J."/>
            <person name="Gibbs M."/>
            <person name="Breuker C.J."/>
        </authorList>
    </citation>
    <scope>NUCLEOTIDE SEQUENCE</scope>
    <source>
        <tissue evidence="1">Ovary</tissue>
    </source>
</reference>
<evidence type="ECO:0000313" key="1">
    <source>
        <dbReference type="EMBL" id="JAA78774.1"/>
    </source>
</evidence>
<name>S4NNW4_9NEOP</name>
<accession>S4NNW4</accession>